<accession>A0ACC2F749</accession>
<keyword evidence="2" id="KW-1185">Reference proteome</keyword>
<comment type="caution">
    <text evidence="1">The sequence shown here is derived from an EMBL/GenBank/DDBJ whole genome shotgun (WGS) entry which is preliminary data.</text>
</comment>
<name>A0ACC2F749_DALPE</name>
<sequence>MEALIARSSVALVFRVALSADKRKAMGRGMVISFRRCLERRFPWGIGRFFGMKWARQIGFTFTGKLTVVNLNRSPFMFAVCIGVASQQLERINGAHRD</sequence>
<evidence type="ECO:0000313" key="2">
    <source>
        <dbReference type="Proteomes" id="UP001157502"/>
    </source>
</evidence>
<gene>
    <name evidence="1" type="ORF">DPEC_G00335360</name>
</gene>
<dbReference type="EMBL" id="CM055760">
    <property type="protein sequence ID" value="KAJ7987110.1"/>
    <property type="molecule type" value="Genomic_DNA"/>
</dbReference>
<evidence type="ECO:0000313" key="1">
    <source>
        <dbReference type="EMBL" id="KAJ7987110.1"/>
    </source>
</evidence>
<dbReference type="Proteomes" id="UP001157502">
    <property type="component" value="Chromosome 33"/>
</dbReference>
<proteinExistence type="predicted"/>
<reference evidence="1" key="1">
    <citation type="submission" date="2021-05" db="EMBL/GenBank/DDBJ databases">
        <authorList>
            <person name="Pan Q."/>
            <person name="Jouanno E."/>
            <person name="Zahm M."/>
            <person name="Klopp C."/>
            <person name="Cabau C."/>
            <person name="Louis A."/>
            <person name="Berthelot C."/>
            <person name="Parey E."/>
            <person name="Roest Crollius H."/>
            <person name="Montfort J."/>
            <person name="Robinson-Rechavi M."/>
            <person name="Bouchez O."/>
            <person name="Lampietro C."/>
            <person name="Lopez Roques C."/>
            <person name="Donnadieu C."/>
            <person name="Postlethwait J."/>
            <person name="Bobe J."/>
            <person name="Dillon D."/>
            <person name="Chandos A."/>
            <person name="von Hippel F."/>
            <person name="Guiguen Y."/>
        </authorList>
    </citation>
    <scope>NUCLEOTIDE SEQUENCE</scope>
    <source>
        <strain evidence="1">YG-Jan2019</strain>
    </source>
</reference>
<organism evidence="1 2">
    <name type="scientific">Dallia pectoralis</name>
    <name type="common">Alaska blackfish</name>
    <dbReference type="NCBI Taxonomy" id="75939"/>
    <lineage>
        <taxon>Eukaryota</taxon>
        <taxon>Metazoa</taxon>
        <taxon>Chordata</taxon>
        <taxon>Craniata</taxon>
        <taxon>Vertebrata</taxon>
        <taxon>Euteleostomi</taxon>
        <taxon>Actinopterygii</taxon>
        <taxon>Neopterygii</taxon>
        <taxon>Teleostei</taxon>
        <taxon>Protacanthopterygii</taxon>
        <taxon>Esociformes</taxon>
        <taxon>Umbridae</taxon>
        <taxon>Dallia</taxon>
    </lineage>
</organism>
<protein>
    <submittedName>
        <fullName evidence="1">Uncharacterized protein</fullName>
    </submittedName>
</protein>